<name>A0ABW0BAF0_9ACTN</name>
<keyword evidence="2" id="KW-1185">Reference proteome</keyword>
<sequence length="49" mass="5020">MSATAEAARYALLVTVGTLPPVLRERLGLDRSLGRNAPCAASSGRCGCS</sequence>
<reference evidence="2" key="1">
    <citation type="journal article" date="2019" name="Int. J. Syst. Evol. Microbiol.">
        <title>The Global Catalogue of Microorganisms (GCM) 10K type strain sequencing project: providing services to taxonomists for standard genome sequencing and annotation.</title>
        <authorList>
            <consortium name="The Broad Institute Genomics Platform"/>
            <consortium name="The Broad Institute Genome Sequencing Center for Infectious Disease"/>
            <person name="Wu L."/>
            <person name="Ma J."/>
        </authorList>
    </citation>
    <scope>NUCLEOTIDE SEQUENCE [LARGE SCALE GENOMIC DNA]</scope>
    <source>
        <strain evidence="2">CGMCC 4.1721</strain>
    </source>
</reference>
<comment type="caution">
    <text evidence="1">The sequence shown here is derived from an EMBL/GenBank/DDBJ whole genome shotgun (WGS) entry which is preliminary data.</text>
</comment>
<dbReference type="Proteomes" id="UP001596208">
    <property type="component" value="Unassembled WGS sequence"/>
</dbReference>
<organism evidence="1 2">
    <name type="scientific">Streptomyces mutomycini</name>
    <dbReference type="NCBI Taxonomy" id="284036"/>
    <lineage>
        <taxon>Bacteria</taxon>
        <taxon>Bacillati</taxon>
        <taxon>Actinomycetota</taxon>
        <taxon>Actinomycetes</taxon>
        <taxon>Kitasatosporales</taxon>
        <taxon>Streptomycetaceae</taxon>
        <taxon>Streptomyces</taxon>
    </lineage>
</organism>
<dbReference type="RefSeq" id="WP_199831494.1">
    <property type="nucleotide sequence ID" value="NZ_JBFADZ010000029.1"/>
</dbReference>
<dbReference type="EMBL" id="JBHSKI010000014">
    <property type="protein sequence ID" value="MFC5174209.1"/>
    <property type="molecule type" value="Genomic_DNA"/>
</dbReference>
<accession>A0ABW0BAF0</accession>
<proteinExistence type="predicted"/>
<evidence type="ECO:0000313" key="2">
    <source>
        <dbReference type="Proteomes" id="UP001596208"/>
    </source>
</evidence>
<gene>
    <name evidence="1" type="ORF">ACFPRK_27015</name>
</gene>
<evidence type="ECO:0000313" key="1">
    <source>
        <dbReference type="EMBL" id="MFC5174209.1"/>
    </source>
</evidence>
<protein>
    <submittedName>
        <fullName evidence="1">Uncharacterized protein</fullName>
    </submittedName>
</protein>